<reference evidence="1 2" key="1">
    <citation type="journal article" date="2009" name="Proc. Natl. Acad. Sci. U.S.A.">
        <title>Characterizing a model human gut microbiota composed of members of its two dominant bacterial phyla.</title>
        <authorList>
            <person name="Mahowald M.A."/>
            <person name="Rey F.E."/>
            <person name="Seedorf H."/>
            <person name="Turnbaugh P.J."/>
            <person name="Fulton R.S."/>
            <person name="Wollam A."/>
            <person name="Shah N."/>
            <person name="Wang C."/>
            <person name="Magrini V."/>
            <person name="Wilson R.K."/>
            <person name="Cantarel B.L."/>
            <person name="Coutinho P.M."/>
            <person name="Henrissat B."/>
            <person name="Crock L.W."/>
            <person name="Russell A."/>
            <person name="Verberkmoes N.C."/>
            <person name="Hettich R.L."/>
            <person name="Gordon J.I."/>
        </authorList>
    </citation>
    <scope>NUCLEOTIDE SEQUENCE [LARGE SCALE GENOMIC DNA]</scope>
    <source>
        <strain evidence="2">ATCC 27750 / DSM 3376 / VPI C15-48 / C15-B4</strain>
    </source>
</reference>
<dbReference type="AlphaFoldDB" id="C4Z2N5"/>
<name>C4Z2N5_LACE2</name>
<evidence type="ECO:0000313" key="2">
    <source>
        <dbReference type="Proteomes" id="UP000001476"/>
    </source>
</evidence>
<dbReference type="HOGENOM" id="CLU_427424_0_0_9"/>
<keyword evidence="2" id="KW-1185">Reference proteome</keyword>
<dbReference type="EMBL" id="CP001104">
    <property type="protein sequence ID" value="ACR71290.1"/>
    <property type="molecule type" value="Genomic_DNA"/>
</dbReference>
<dbReference type="Pfam" id="PF05045">
    <property type="entry name" value="RgpF"/>
    <property type="match status" value="1"/>
</dbReference>
<dbReference type="eggNOG" id="COG3754">
    <property type="taxonomic scope" value="Bacteria"/>
</dbReference>
<dbReference type="InterPro" id="IPR007739">
    <property type="entry name" value="RgpF"/>
</dbReference>
<dbReference type="STRING" id="515620.EUBELI_00254"/>
<protein>
    <submittedName>
        <fullName evidence="1">Polysaccharide biosynthesis protein</fullName>
    </submittedName>
</protein>
<dbReference type="Gene3D" id="3.40.50.20">
    <property type="match status" value="1"/>
</dbReference>
<proteinExistence type="predicted"/>
<gene>
    <name evidence="1" type="ordered locus">EUBELI_00254</name>
</gene>
<evidence type="ECO:0000313" key="1">
    <source>
        <dbReference type="EMBL" id="ACR71290.1"/>
    </source>
</evidence>
<organism evidence="1 2">
    <name type="scientific">Lachnospira eligens (strain ATCC 27750 / DSM 3376 / VPI C15-48 / C15-B4)</name>
    <name type="common">Eubacterium eligens</name>
    <dbReference type="NCBI Taxonomy" id="515620"/>
    <lineage>
        <taxon>Bacteria</taxon>
        <taxon>Bacillati</taxon>
        <taxon>Bacillota</taxon>
        <taxon>Clostridia</taxon>
        <taxon>Lachnospirales</taxon>
        <taxon>Lachnospiraceae</taxon>
        <taxon>Lachnospira</taxon>
    </lineage>
</organism>
<accession>C4Z2N5</accession>
<dbReference type="KEGG" id="eel:EUBELI_00254"/>
<dbReference type="Proteomes" id="UP000001476">
    <property type="component" value="Chromosome"/>
</dbReference>
<sequence length="593" mass="69624">MYLTKWRPAMNKRLTIYMTYNKNGIIDDYIVYMLKQLVNVSSDIIVVSNKKLKQREKEKIAFVSEYIERGNEKFDVGAYSQVIKELYDKRQIYEYDELVLINDSVFGPFFDLNDMFSAMDRRKGLDFWGITKRGRSDFDGGAGVYPEHIQSYFYAFRKSIISQDAFKEYWQQVVDEISDFRSAILNYEFKLTEHFEKLGFKWDTYCDCNDYIGNNINRNFSPYHYSTYELIKDKRCPFLKRKLFTGDFVNKEYTDAVDLKNAYNFIKDNTDYDLNLIWDYVLREYELSSIMNAMQMVEIIDKPIQEENESKDKAELFFFIKRDDERLSYIEQKANENVLNNINDERYLGSIKSLFNNDSRLGVLIPPMKTFGKVSLSLSHSWINLNVFEKMKDKLEITVPYLLDKAPVYQINGLVCRKELLSNDVIKLLELDKTGTILQMIPLIAQEKGYYTKQVITKDYVATQIYNLTGMLSVLGEKISDNARNYSVREMTDQLMEEKIKHFLVSAKKVYIYGAGELACRVAEIAKKYCNLRGILVSDKRSNLSNICGIQVMQYSELKYKDIDVIVAVGKKNNRNIERILKDDNIKNILYVD</sequence>